<dbReference type="EMBL" id="JAMLDY010000011">
    <property type="protein sequence ID" value="MCP3735257.1"/>
    <property type="molecule type" value="Genomic_DNA"/>
</dbReference>
<keyword evidence="1" id="KW-0472">Membrane</keyword>
<dbReference type="Proteomes" id="UP001139486">
    <property type="component" value="Unassembled WGS sequence"/>
</dbReference>
<dbReference type="Pfam" id="PF11804">
    <property type="entry name" value="DUF3325"/>
    <property type="match status" value="1"/>
</dbReference>
<dbReference type="AlphaFoldDB" id="A0A9X2HRQ5"/>
<protein>
    <submittedName>
        <fullName evidence="2">DUF3325 domain-containing protein</fullName>
    </submittedName>
</protein>
<feature type="transmembrane region" description="Helical" evidence="1">
    <location>
        <begin position="62"/>
        <end position="82"/>
    </location>
</feature>
<sequence>MFLLTALAFGLFGLATEAHHRRRFGCGPGAGRCRAFRRGAWVLLALAFPAAVLAQGWVFGPVLWSGAVMAGAAVAFLALNFLPAGSAR</sequence>
<evidence type="ECO:0000313" key="3">
    <source>
        <dbReference type="Proteomes" id="UP001139486"/>
    </source>
</evidence>
<proteinExistence type="predicted"/>
<dbReference type="InterPro" id="IPR021762">
    <property type="entry name" value="DUF3325"/>
</dbReference>
<keyword evidence="1" id="KW-0812">Transmembrane</keyword>
<keyword evidence="1" id="KW-1133">Transmembrane helix</keyword>
<dbReference type="RefSeq" id="WP_254289275.1">
    <property type="nucleotide sequence ID" value="NZ_JAMLDY010000011.1"/>
</dbReference>
<organism evidence="2 3">
    <name type="scientific">Sphingomonas liriopis</name>
    <dbReference type="NCBI Taxonomy" id="2949094"/>
    <lineage>
        <taxon>Bacteria</taxon>
        <taxon>Pseudomonadati</taxon>
        <taxon>Pseudomonadota</taxon>
        <taxon>Alphaproteobacteria</taxon>
        <taxon>Sphingomonadales</taxon>
        <taxon>Sphingomonadaceae</taxon>
        <taxon>Sphingomonas</taxon>
    </lineage>
</organism>
<comment type="caution">
    <text evidence="2">The sequence shown here is derived from an EMBL/GenBank/DDBJ whole genome shotgun (WGS) entry which is preliminary data.</text>
</comment>
<evidence type="ECO:0000256" key="1">
    <source>
        <dbReference type="SAM" id="Phobius"/>
    </source>
</evidence>
<accession>A0A9X2HRQ5</accession>
<reference evidence="2" key="1">
    <citation type="submission" date="2022-05" db="EMBL/GenBank/DDBJ databases">
        <title>Sphingomonas sp. strain RP10 Genome sequencing and assembly.</title>
        <authorList>
            <person name="Kim I."/>
        </authorList>
    </citation>
    <scope>NUCLEOTIDE SEQUENCE</scope>
    <source>
        <strain evidence="2">RP10</strain>
    </source>
</reference>
<evidence type="ECO:0000313" key="2">
    <source>
        <dbReference type="EMBL" id="MCP3735257.1"/>
    </source>
</evidence>
<gene>
    <name evidence="2" type="ORF">M9979_10285</name>
</gene>
<keyword evidence="3" id="KW-1185">Reference proteome</keyword>
<name>A0A9X2HRQ5_9SPHN</name>